<dbReference type="EMBL" id="POUN01000004">
    <property type="protein sequence ID" value="PNF79642.1"/>
    <property type="molecule type" value="Genomic_DNA"/>
</dbReference>
<dbReference type="AlphaFoldDB" id="A0A2N8RZ58"/>
<organism evidence="1 2">
    <name type="scientific">Stutzerimonas stutzeri</name>
    <name type="common">Pseudomonas stutzeri</name>
    <dbReference type="NCBI Taxonomy" id="316"/>
    <lineage>
        <taxon>Bacteria</taxon>
        <taxon>Pseudomonadati</taxon>
        <taxon>Pseudomonadota</taxon>
        <taxon>Gammaproteobacteria</taxon>
        <taxon>Pseudomonadales</taxon>
        <taxon>Pseudomonadaceae</taxon>
        <taxon>Stutzerimonas</taxon>
    </lineage>
</organism>
<gene>
    <name evidence="1" type="ORF">CXK92_13420</name>
</gene>
<proteinExistence type="predicted"/>
<sequence>MVKFRLAGPYAPPAPPVFTLQARYVDVVYVDPPRLRHDAGGRWSAGRLTDFAAVAPFGSPPALDPVASLSHQQAAAYDRAAVSGWARPEAADQHLAGNWQHAEPVEAQAMEDGWQATVQRDQTSRPAWAVPQIRDSNRLRLNWQISLFKDRGQGVRHRDTQRFSAPWHYTEALPPYVPGTQRLVFRFAGVPYFPSRTPEVYFALGADLRSRPTQPKDLGVDVRYGRSSPMDVFRQLRWGWGKPMDPIPTGIKYPDYNGPVKIIEPPAEPDVLETYMIANSVSLVVLPDRTPLDATGLQVSRDIDSFSWTLSANLFGVTSLNLVRPDSNGPKTVELSINGHVWLFLVERYSGQGKFPSERYSINGVSRSQLLAEPYAPKRSAVNSVAINARQAAEDQLLNTGFTLEWDALNQSPPDWSIPATALSYQDQTPMQVIARIAEAVGAVVRPALAGDSISVVPRYREAVWWWASAIADRIIPAEIVGEWGSEWTPQPSWNSCYVSGTTHGVAVDVRRAGTAGDNPAPDVYDELITATDAARHRGMAEICKGGNQEIVTRTLPLFPAEQAPGLIEPAMLCEVREPDGSEWRGLCLATDISAEGTGASRVKQTIKLERHH</sequence>
<name>A0A2N8RZ58_STUST</name>
<protein>
    <submittedName>
        <fullName evidence="1">Uncharacterized protein</fullName>
    </submittedName>
</protein>
<reference evidence="1 2" key="1">
    <citation type="submission" date="2018-01" db="EMBL/GenBank/DDBJ databases">
        <title>Denitrification phenotypes of diverse strains of Pseudomonas stutzeri.</title>
        <authorList>
            <person name="Milligan D.A."/>
            <person name="Bergaust L."/>
            <person name="Bakken L.R."/>
            <person name="Frostegard A."/>
        </authorList>
    </citation>
    <scope>NUCLEOTIDE SEQUENCE [LARGE SCALE GENOMIC DNA]</scope>
    <source>
        <strain evidence="1 2">KC</strain>
    </source>
</reference>
<evidence type="ECO:0000313" key="1">
    <source>
        <dbReference type="EMBL" id="PNF79642.1"/>
    </source>
</evidence>
<comment type="caution">
    <text evidence="1">The sequence shown here is derived from an EMBL/GenBank/DDBJ whole genome shotgun (WGS) entry which is preliminary data.</text>
</comment>
<dbReference type="OrthoDB" id="8609885at2"/>
<evidence type="ECO:0000313" key="2">
    <source>
        <dbReference type="Proteomes" id="UP000235925"/>
    </source>
</evidence>
<dbReference type="Proteomes" id="UP000235925">
    <property type="component" value="Unassembled WGS sequence"/>
</dbReference>
<accession>A0A2N8RZ58</accession>
<dbReference type="RefSeq" id="WP_102825532.1">
    <property type="nucleotide sequence ID" value="NZ_CP139348.1"/>
</dbReference>